<protein>
    <submittedName>
        <fullName evidence="1">Uncharacterized protein</fullName>
    </submittedName>
</protein>
<name>A0A0A9AHJ0_ARUDO</name>
<reference evidence="1" key="2">
    <citation type="journal article" date="2015" name="Data Brief">
        <title>Shoot transcriptome of the giant reed, Arundo donax.</title>
        <authorList>
            <person name="Barrero R.A."/>
            <person name="Guerrero F.D."/>
            <person name="Moolhuijzen P."/>
            <person name="Goolsby J.A."/>
            <person name="Tidwell J."/>
            <person name="Bellgard S.E."/>
            <person name="Bellgard M.I."/>
        </authorList>
    </citation>
    <scope>NUCLEOTIDE SEQUENCE</scope>
    <source>
        <tissue evidence="1">Shoot tissue taken approximately 20 cm above the soil surface</tissue>
    </source>
</reference>
<proteinExistence type="predicted"/>
<accession>A0A0A9AHJ0</accession>
<sequence>MCFRHCWICGFLIRPQNCVIENLFGHC</sequence>
<dbReference type="AlphaFoldDB" id="A0A0A9AHJ0"/>
<reference evidence="1" key="1">
    <citation type="submission" date="2014-09" db="EMBL/GenBank/DDBJ databases">
        <authorList>
            <person name="Magalhaes I.L.F."/>
            <person name="Oliveira U."/>
            <person name="Santos F.R."/>
            <person name="Vidigal T.H.D.A."/>
            <person name="Brescovit A.D."/>
            <person name="Santos A.J."/>
        </authorList>
    </citation>
    <scope>NUCLEOTIDE SEQUENCE</scope>
    <source>
        <tissue evidence="1">Shoot tissue taken approximately 20 cm above the soil surface</tissue>
    </source>
</reference>
<organism evidence="1">
    <name type="scientific">Arundo donax</name>
    <name type="common">Giant reed</name>
    <name type="synonym">Donax arundinaceus</name>
    <dbReference type="NCBI Taxonomy" id="35708"/>
    <lineage>
        <taxon>Eukaryota</taxon>
        <taxon>Viridiplantae</taxon>
        <taxon>Streptophyta</taxon>
        <taxon>Embryophyta</taxon>
        <taxon>Tracheophyta</taxon>
        <taxon>Spermatophyta</taxon>
        <taxon>Magnoliopsida</taxon>
        <taxon>Liliopsida</taxon>
        <taxon>Poales</taxon>
        <taxon>Poaceae</taxon>
        <taxon>PACMAD clade</taxon>
        <taxon>Arundinoideae</taxon>
        <taxon>Arundineae</taxon>
        <taxon>Arundo</taxon>
    </lineage>
</organism>
<evidence type="ECO:0000313" key="1">
    <source>
        <dbReference type="EMBL" id="JAD51109.1"/>
    </source>
</evidence>
<dbReference type="EMBL" id="GBRH01246786">
    <property type="protein sequence ID" value="JAD51109.1"/>
    <property type="molecule type" value="Transcribed_RNA"/>
</dbReference>